<dbReference type="SUPFAM" id="SSF54171">
    <property type="entry name" value="DNA-binding domain"/>
    <property type="match status" value="1"/>
</dbReference>
<dbReference type="Proteomes" id="UP001174677">
    <property type="component" value="Chromosome 2"/>
</dbReference>
<comment type="subcellular location">
    <subcellularLocation>
        <location evidence="1">Nucleus</location>
    </subcellularLocation>
</comment>
<dbReference type="SMART" id="SM00380">
    <property type="entry name" value="AP2"/>
    <property type="match status" value="1"/>
</dbReference>
<dbReference type="PANTHER" id="PTHR31190">
    <property type="entry name" value="DNA-BINDING DOMAIN"/>
    <property type="match status" value="1"/>
</dbReference>
<proteinExistence type="inferred from homology"/>
<keyword evidence="10" id="KW-1185">Reference proteome</keyword>
<evidence type="ECO:0000256" key="2">
    <source>
        <dbReference type="ARBA" id="ARBA00023015"/>
    </source>
</evidence>
<organism evidence="9 10">
    <name type="scientific">Hevea brasiliensis</name>
    <name type="common">Para rubber tree</name>
    <name type="synonym">Siphonia brasiliensis</name>
    <dbReference type="NCBI Taxonomy" id="3981"/>
    <lineage>
        <taxon>Eukaryota</taxon>
        <taxon>Viridiplantae</taxon>
        <taxon>Streptophyta</taxon>
        <taxon>Embryophyta</taxon>
        <taxon>Tracheophyta</taxon>
        <taxon>Spermatophyta</taxon>
        <taxon>Magnoliopsida</taxon>
        <taxon>eudicotyledons</taxon>
        <taxon>Gunneridae</taxon>
        <taxon>Pentapetalae</taxon>
        <taxon>rosids</taxon>
        <taxon>fabids</taxon>
        <taxon>Malpighiales</taxon>
        <taxon>Euphorbiaceae</taxon>
        <taxon>Crotonoideae</taxon>
        <taxon>Micrandreae</taxon>
        <taxon>Hevea</taxon>
    </lineage>
</organism>
<evidence type="ECO:0000256" key="7">
    <source>
        <dbReference type="SAM" id="MobiDB-lite"/>
    </source>
</evidence>
<dbReference type="Gene3D" id="3.30.730.10">
    <property type="entry name" value="AP2/ERF domain"/>
    <property type="match status" value="1"/>
</dbReference>
<name>A0ABQ9NA26_HEVBR</name>
<dbReference type="PANTHER" id="PTHR31190:SF102">
    <property type="entry name" value="AP2_ERF DOMAIN-CONTAINING PROTEIN"/>
    <property type="match status" value="1"/>
</dbReference>
<dbReference type="InterPro" id="IPR036955">
    <property type="entry name" value="AP2/ERF_dom_sf"/>
</dbReference>
<evidence type="ECO:0000256" key="4">
    <source>
        <dbReference type="ARBA" id="ARBA00023163"/>
    </source>
</evidence>
<accession>A0ABQ9NA26</accession>
<keyword evidence="3" id="KW-0238">DNA-binding</keyword>
<evidence type="ECO:0000256" key="1">
    <source>
        <dbReference type="ARBA" id="ARBA00004123"/>
    </source>
</evidence>
<feature type="region of interest" description="Disordered" evidence="7">
    <location>
        <begin position="195"/>
        <end position="223"/>
    </location>
</feature>
<evidence type="ECO:0000313" key="10">
    <source>
        <dbReference type="Proteomes" id="UP001174677"/>
    </source>
</evidence>
<protein>
    <recommendedName>
        <fullName evidence="8">AP2/ERF domain-containing protein</fullName>
    </recommendedName>
</protein>
<reference evidence="9" key="1">
    <citation type="journal article" date="2023" name="Plant Biotechnol. J.">
        <title>Chromosome-level wild Hevea brasiliensis genome provides new tools for genomic-assisted breeding and valuable loci to elevate rubber yield.</title>
        <authorList>
            <person name="Cheng H."/>
            <person name="Song X."/>
            <person name="Hu Y."/>
            <person name="Wu T."/>
            <person name="Yang Q."/>
            <person name="An Z."/>
            <person name="Feng S."/>
            <person name="Deng Z."/>
            <person name="Wu W."/>
            <person name="Zeng X."/>
            <person name="Tu M."/>
            <person name="Wang X."/>
            <person name="Huang H."/>
        </authorList>
    </citation>
    <scope>NUCLEOTIDE SEQUENCE</scope>
    <source>
        <strain evidence="9">MT/VB/25A 57/8</strain>
    </source>
</reference>
<dbReference type="InterPro" id="IPR001471">
    <property type="entry name" value="AP2/ERF_dom"/>
</dbReference>
<dbReference type="PROSITE" id="PS51032">
    <property type="entry name" value="AP2_ERF"/>
    <property type="match status" value="1"/>
</dbReference>
<dbReference type="Pfam" id="PF00847">
    <property type="entry name" value="AP2"/>
    <property type="match status" value="1"/>
</dbReference>
<evidence type="ECO:0000256" key="6">
    <source>
        <dbReference type="ARBA" id="ARBA00024343"/>
    </source>
</evidence>
<dbReference type="EMBL" id="JARPOI010000002">
    <property type="protein sequence ID" value="KAJ9188532.1"/>
    <property type="molecule type" value="Genomic_DNA"/>
</dbReference>
<dbReference type="InterPro" id="IPR016177">
    <property type="entry name" value="DNA-bd_dom_sf"/>
</dbReference>
<feature type="domain" description="AP2/ERF" evidence="8">
    <location>
        <begin position="122"/>
        <end position="180"/>
    </location>
</feature>
<sequence length="223" mass="24843">MLGENSQNTSLPALLESIQQYLLEDDFETLATPPPPNFSCDPSFVSVISEDLPFSVDDLLDFSTFGDVGHEVHNGWSPVYQFDSTLAETTMPSVQLEFQESIASSEEVVVASNKNAPSKGWQYKGVRRRPWGKYAAEIRDPKKNGARIWLGTYETPENAALAYDRAAFTMRGSKAKLNFPHLIGSSDCEPVRVTNKRCYSPSSSSSSSWDLDDYSPAPKRRMK</sequence>
<dbReference type="InterPro" id="IPR044808">
    <property type="entry name" value="ERF_plant"/>
</dbReference>
<keyword evidence="5" id="KW-0539">Nucleus</keyword>
<evidence type="ECO:0000256" key="5">
    <source>
        <dbReference type="ARBA" id="ARBA00023242"/>
    </source>
</evidence>
<dbReference type="CDD" id="cd00018">
    <property type="entry name" value="AP2"/>
    <property type="match status" value="1"/>
</dbReference>
<comment type="caution">
    <text evidence="9">The sequence shown here is derived from an EMBL/GenBank/DDBJ whole genome shotgun (WGS) entry which is preliminary data.</text>
</comment>
<evidence type="ECO:0000256" key="3">
    <source>
        <dbReference type="ARBA" id="ARBA00023125"/>
    </source>
</evidence>
<comment type="similarity">
    <text evidence="6">Belongs to the AP2/ERF transcription factor family. ERF subfamily.</text>
</comment>
<keyword evidence="4" id="KW-0804">Transcription</keyword>
<dbReference type="PRINTS" id="PR00367">
    <property type="entry name" value="ETHRSPELEMNT"/>
</dbReference>
<evidence type="ECO:0000259" key="8">
    <source>
        <dbReference type="PROSITE" id="PS51032"/>
    </source>
</evidence>
<gene>
    <name evidence="9" type="ORF">P3X46_003883</name>
</gene>
<evidence type="ECO:0000313" key="9">
    <source>
        <dbReference type="EMBL" id="KAJ9188532.1"/>
    </source>
</evidence>
<keyword evidence="2" id="KW-0805">Transcription regulation</keyword>